<dbReference type="AlphaFoldDB" id="A0A6G0SWQ3"/>
<dbReference type="Proteomes" id="UP000475862">
    <property type="component" value="Unassembled WGS sequence"/>
</dbReference>
<organism evidence="1 2">
    <name type="scientific">Aphis glycines</name>
    <name type="common">Soybean aphid</name>
    <dbReference type="NCBI Taxonomy" id="307491"/>
    <lineage>
        <taxon>Eukaryota</taxon>
        <taxon>Metazoa</taxon>
        <taxon>Ecdysozoa</taxon>
        <taxon>Arthropoda</taxon>
        <taxon>Hexapoda</taxon>
        <taxon>Insecta</taxon>
        <taxon>Pterygota</taxon>
        <taxon>Neoptera</taxon>
        <taxon>Paraneoptera</taxon>
        <taxon>Hemiptera</taxon>
        <taxon>Sternorrhyncha</taxon>
        <taxon>Aphidomorpha</taxon>
        <taxon>Aphidoidea</taxon>
        <taxon>Aphididae</taxon>
        <taxon>Aphidini</taxon>
        <taxon>Aphis</taxon>
        <taxon>Aphis</taxon>
    </lineage>
</organism>
<evidence type="ECO:0000313" key="2">
    <source>
        <dbReference type="Proteomes" id="UP000475862"/>
    </source>
</evidence>
<reference evidence="1 2" key="1">
    <citation type="submission" date="2019-08" db="EMBL/GenBank/DDBJ databases">
        <title>The genome of the soybean aphid Biotype 1, its phylome, world population structure and adaptation to the North American continent.</title>
        <authorList>
            <person name="Giordano R."/>
            <person name="Donthu R.K."/>
            <person name="Hernandez A.G."/>
            <person name="Wright C.L."/>
            <person name="Zimin A.V."/>
        </authorList>
    </citation>
    <scope>NUCLEOTIDE SEQUENCE [LARGE SCALE GENOMIC DNA]</scope>
    <source>
        <tissue evidence="1">Whole aphids</tissue>
    </source>
</reference>
<evidence type="ECO:0000313" key="1">
    <source>
        <dbReference type="EMBL" id="KAE9522525.1"/>
    </source>
</evidence>
<name>A0A6G0SWQ3_APHGL</name>
<gene>
    <name evidence="1" type="ORF">AGLY_017072</name>
</gene>
<proteinExistence type="predicted"/>
<accession>A0A6G0SWQ3</accession>
<dbReference type="EMBL" id="VYZN01001095">
    <property type="protein sequence ID" value="KAE9522525.1"/>
    <property type="molecule type" value="Genomic_DNA"/>
</dbReference>
<sequence>MKDTANETCDVRLSLKLSNSANSGSVAKKITSMISNKLGDMFGKVLQLGVHVEMDILSVTHYQVTTTERSGIGFAWMRVEDLTIYNCYWRSGTSLAEYSSFLDDLEKSVRETPLLLHVEPDTSSREQVFIPPFFSRGKASSIIGIVYGDTVELAVTSARTIDTYLLGTCDASIPLRIRGPRDRLPRVLGLRRSYQDSLRRSGNQDSVDARTRFSIARRKLRLTIKHSKEQSWRDLLDTVETNPWGKPYRIVIKKNCDHFTRDTANGREPTIEDPLSPMASPMDWNTVPSSKIQNLFDTFEIGELVLNRSIMKFKASISNNIILLGIHTDEILAEEELTLIFEQQTIFSIFVLELQKYNNEEESVFESITDFNNHDVIKKIKQINNIEKHMDMLSLRNIGIKVVIDKNLINSWDHEEFVQKTKSVETTTTSRPKEKNKVPLKGGDLLTQYFNTGYGLKFGKEVGAISEPSYQNL</sequence>
<protein>
    <submittedName>
        <fullName evidence="1">Uncharacterized protein</fullName>
    </submittedName>
</protein>
<dbReference type="OrthoDB" id="415822at2759"/>
<comment type="caution">
    <text evidence="1">The sequence shown here is derived from an EMBL/GenBank/DDBJ whole genome shotgun (WGS) entry which is preliminary data.</text>
</comment>
<keyword evidence="2" id="KW-1185">Reference proteome</keyword>